<dbReference type="Proteomes" id="UP001170379">
    <property type="component" value="Unassembled WGS sequence"/>
</dbReference>
<reference evidence="3" key="1">
    <citation type="submission" date="2018-03" db="EMBL/GenBank/DDBJ databases">
        <authorList>
            <person name="Nunes O.C."/>
            <person name="Lopes A.R."/>
            <person name="Froufe H."/>
            <person name="Munoz-Merida A."/>
            <person name="Barroso C."/>
            <person name="Egas C."/>
        </authorList>
    </citation>
    <scope>NUCLEOTIDE SEQUENCE</scope>
    <source>
        <strain evidence="3">ON4</strain>
    </source>
</reference>
<keyword evidence="2" id="KW-0732">Signal</keyword>
<feature type="transmembrane region" description="Helical" evidence="1">
    <location>
        <begin position="447"/>
        <end position="468"/>
    </location>
</feature>
<evidence type="ECO:0000313" key="4">
    <source>
        <dbReference type="Proteomes" id="UP001170379"/>
    </source>
</evidence>
<evidence type="ECO:0000256" key="1">
    <source>
        <dbReference type="SAM" id="Phobius"/>
    </source>
</evidence>
<evidence type="ECO:0008006" key="5">
    <source>
        <dbReference type="Google" id="ProtNLM"/>
    </source>
</evidence>
<feature type="signal peptide" evidence="2">
    <location>
        <begin position="1"/>
        <end position="26"/>
    </location>
</feature>
<keyword evidence="1" id="KW-0472">Membrane</keyword>
<protein>
    <recommendedName>
        <fullName evidence="5">Bacterial Ig-like domain-containing protein</fullName>
    </recommendedName>
</protein>
<dbReference type="EMBL" id="PXVD01000020">
    <property type="protein sequence ID" value="MDJ1372091.1"/>
    <property type="molecule type" value="Genomic_DNA"/>
</dbReference>
<reference evidence="3" key="2">
    <citation type="journal article" date="2022" name="Sci. Rep.">
        <title>In silico prediction of the enzymes involved in the degradation of the herbicide molinate by Gulosibacter molinativorax ON4T.</title>
        <authorList>
            <person name="Lopes A.R."/>
            <person name="Bunin E."/>
            <person name="Viana A.T."/>
            <person name="Froufe H."/>
            <person name="Munoz-Merida A."/>
            <person name="Pinho D."/>
            <person name="Figueiredo J."/>
            <person name="Barroso C."/>
            <person name="Vaz-Moreira I."/>
            <person name="Bellanger X."/>
            <person name="Egas C."/>
            <person name="Nunes O.C."/>
        </authorList>
    </citation>
    <scope>NUCLEOTIDE SEQUENCE</scope>
    <source>
        <strain evidence="3">ON4</strain>
    </source>
</reference>
<feature type="chain" id="PRO_5046941755" description="Bacterial Ig-like domain-containing protein" evidence="2">
    <location>
        <begin position="27"/>
        <end position="481"/>
    </location>
</feature>
<evidence type="ECO:0000313" key="3">
    <source>
        <dbReference type="EMBL" id="MDJ1372091.1"/>
    </source>
</evidence>
<keyword evidence="4" id="KW-1185">Reference proteome</keyword>
<gene>
    <name evidence="3" type="ORF">C7K25_12040</name>
</gene>
<keyword evidence="1" id="KW-0812">Transmembrane</keyword>
<name>A0ABT7CBT2_9MICO</name>
<accession>A0ABT7CBT2</accession>
<sequence length="481" mass="49576">MAVRKFVGTLLSAILGGALIATGGLAASATTTPSESSAGPAEDSTVAMPPHVLCDASGKGKATLHISLGDDWAGDAEIDVAATSFDANTAATDQVIWSKTVAAEPGMDETLTVPVDDRGIRIWVSEDGLSYQGNIAAMCQSEPIAPVQTGNTVSIPEAEDLQYFAAPKTLDGQSVEAKWGPASFYGFYVGSERLDSASVEVAGDVAIPESGLQVIATGQFGTKIEFDSERESASSWNFDYDANLKVPQTPPAPTQDGNSVVIPASDAFTYVAADGKTLEAGNLPLTEDLVVTAQPKKDVTIATGATSSWEFKFVPESTPTPAATTPAMSVPVAEDLSAQNRGKTQTPAQATAGESILVTVGDAHAGEYVNVVMFSTPRDLGQFLVAANGTILVTVPDDLAAGDHRLAVYDGGGEVLGWDPVSVKLPILATTSPDALGSPMGATGITVPFGTIAMAVLLLGAGAAAFILQRRRDQDPTEENS</sequence>
<organism evidence="3 4">
    <name type="scientific">Gulosibacter molinativorax</name>
    <dbReference type="NCBI Taxonomy" id="256821"/>
    <lineage>
        <taxon>Bacteria</taxon>
        <taxon>Bacillati</taxon>
        <taxon>Actinomycetota</taxon>
        <taxon>Actinomycetes</taxon>
        <taxon>Micrococcales</taxon>
        <taxon>Microbacteriaceae</taxon>
        <taxon>Gulosibacter</taxon>
    </lineage>
</organism>
<comment type="caution">
    <text evidence="3">The sequence shown here is derived from an EMBL/GenBank/DDBJ whole genome shotgun (WGS) entry which is preliminary data.</text>
</comment>
<evidence type="ECO:0000256" key="2">
    <source>
        <dbReference type="SAM" id="SignalP"/>
    </source>
</evidence>
<keyword evidence="1" id="KW-1133">Transmembrane helix</keyword>
<proteinExistence type="predicted"/>